<sequence length="432" mass="50476">MKRKRIDSLLEWKENYMNKPLLLMGGRGTGKTYLVNDFAKAFYAKSIYINLERVPEYHKLLDGEDVSVWIQNLYMLSDTHPYASERLENEDEPVLLIMDEVSFYPPFIEKLKALMKANPPFQIICITSFRIDLWEKDDFFYVLQLFPLNFEEFLIATGNDWYAEAIRIHYSSNKKLPDIVHRELLTLFEDYLQTGGMPAAINEFINMEGKYNVSEQHRILANAYLWDARSRNDEGDGLKISQVYNIMDKQLIKENRKFQYNLIRKGATNAMYENAVQYITDTFYGIRCNKLAEEALESACKAEIDSNISPQYKLYMSDVGMLYSSLKQIEVKHPDQIRKGLIENYVAQSLYANGYHLTYWESNSQAKIDFILYKDNYLLPIEVKTGNITRSKNLSVLRTKSESIKEAIKISTRNFEYSGNIKYVPIYAVFCI</sequence>
<dbReference type="Proteomes" id="UP000198806">
    <property type="component" value="Unassembled WGS sequence"/>
</dbReference>
<dbReference type="CDD" id="cd00009">
    <property type="entry name" value="AAA"/>
    <property type="match status" value="1"/>
</dbReference>
<evidence type="ECO:0000313" key="3">
    <source>
        <dbReference type="EMBL" id="SFN86551.1"/>
    </source>
</evidence>
<dbReference type="SUPFAM" id="SSF52980">
    <property type="entry name" value="Restriction endonuclease-like"/>
    <property type="match status" value="1"/>
</dbReference>
<dbReference type="Pfam" id="PF13635">
    <property type="entry name" value="DUF4143"/>
    <property type="match status" value="1"/>
</dbReference>
<dbReference type="RefSeq" id="WP_091684194.1">
    <property type="nucleotide sequence ID" value="NZ_BAABFM010000006.1"/>
</dbReference>
<dbReference type="EMBL" id="FOWD01000003">
    <property type="protein sequence ID" value="SFN86551.1"/>
    <property type="molecule type" value="Genomic_DNA"/>
</dbReference>
<feature type="domain" description="AAA" evidence="1">
    <location>
        <begin position="18"/>
        <end position="154"/>
    </location>
</feature>
<dbReference type="InterPro" id="IPR027417">
    <property type="entry name" value="P-loop_NTPase"/>
</dbReference>
<evidence type="ECO:0000313" key="4">
    <source>
        <dbReference type="Proteomes" id="UP000198806"/>
    </source>
</evidence>
<protein>
    <submittedName>
        <fullName evidence="3">Uncharacterized protein</fullName>
    </submittedName>
</protein>
<dbReference type="InterPro" id="IPR041682">
    <property type="entry name" value="AAA_14"/>
</dbReference>
<dbReference type="PANTHER" id="PTHR33295">
    <property type="entry name" value="ATPASE"/>
    <property type="match status" value="1"/>
</dbReference>
<dbReference type="PANTHER" id="PTHR33295:SF7">
    <property type="entry name" value="ATPASE"/>
    <property type="match status" value="1"/>
</dbReference>
<reference evidence="3 4" key="1">
    <citation type="submission" date="2016-10" db="EMBL/GenBank/DDBJ databases">
        <authorList>
            <person name="de Groot N.N."/>
        </authorList>
    </citation>
    <scope>NUCLEOTIDE SEQUENCE [LARGE SCALE GENOMIC DNA]</scope>
    <source>
        <strain evidence="3 4">DSM 1283</strain>
    </source>
</reference>
<accession>A0A1I5CIS3</accession>
<dbReference type="Pfam" id="PF13173">
    <property type="entry name" value="AAA_14"/>
    <property type="match status" value="1"/>
</dbReference>
<dbReference type="OrthoDB" id="9801806at2"/>
<dbReference type="Gene3D" id="3.40.50.300">
    <property type="entry name" value="P-loop containing nucleotide triphosphate hydrolases"/>
    <property type="match status" value="1"/>
</dbReference>
<dbReference type="AlphaFoldDB" id="A0A1I5CIS3"/>
<name>A0A1I5CIS3_9FIRM</name>
<dbReference type="InterPro" id="IPR011335">
    <property type="entry name" value="Restrct_endonuc-II-like"/>
</dbReference>
<dbReference type="InterPro" id="IPR025420">
    <property type="entry name" value="DUF4143"/>
</dbReference>
<keyword evidence="4" id="KW-1185">Reference proteome</keyword>
<feature type="domain" description="DUF4143" evidence="2">
    <location>
        <begin position="236"/>
        <end position="385"/>
    </location>
</feature>
<evidence type="ECO:0000259" key="1">
    <source>
        <dbReference type="Pfam" id="PF13173"/>
    </source>
</evidence>
<organism evidence="3 4">
    <name type="scientific">Anaerocolumna aminovalerica</name>
    <dbReference type="NCBI Taxonomy" id="1527"/>
    <lineage>
        <taxon>Bacteria</taxon>
        <taxon>Bacillati</taxon>
        <taxon>Bacillota</taxon>
        <taxon>Clostridia</taxon>
        <taxon>Lachnospirales</taxon>
        <taxon>Lachnospiraceae</taxon>
        <taxon>Anaerocolumna</taxon>
    </lineage>
</organism>
<gene>
    <name evidence="3" type="ORF">SAMN04489757_10374</name>
</gene>
<dbReference type="STRING" id="1527.SAMN04489757_10374"/>
<proteinExistence type="predicted"/>
<dbReference type="SUPFAM" id="SSF52540">
    <property type="entry name" value="P-loop containing nucleoside triphosphate hydrolases"/>
    <property type="match status" value="1"/>
</dbReference>
<evidence type="ECO:0000259" key="2">
    <source>
        <dbReference type="Pfam" id="PF13635"/>
    </source>
</evidence>